<reference evidence="1 2" key="1">
    <citation type="submission" date="2017-11" db="EMBL/GenBank/DDBJ databases">
        <title>De-novo sequencing of pomegranate (Punica granatum L.) genome.</title>
        <authorList>
            <person name="Akparov Z."/>
            <person name="Amiraslanov A."/>
            <person name="Hajiyeva S."/>
            <person name="Abbasov M."/>
            <person name="Kaur K."/>
            <person name="Hamwieh A."/>
            <person name="Solovyev V."/>
            <person name="Salamov A."/>
            <person name="Braich B."/>
            <person name="Kosarev P."/>
            <person name="Mahmoud A."/>
            <person name="Hajiyev E."/>
            <person name="Babayeva S."/>
            <person name="Izzatullayeva V."/>
            <person name="Mammadov A."/>
            <person name="Mammadov A."/>
            <person name="Sharifova S."/>
            <person name="Ojaghi J."/>
            <person name="Eynullazada K."/>
            <person name="Bayramov B."/>
            <person name="Abdulazimova A."/>
            <person name="Shahmuradov I."/>
        </authorList>
    </citation>
    <scope>NUCLEOTIDE SEQUENCE [LARGE SCALE GENOMIC DNA]</scope>
    <source>
        <strain evidence="2">cv. AG2017</strain>
        <tissue evidence="1">Leaf</tissue>
    </source>
</reference>
<protein>
    <submittedName>
        <fullName evidence="1">Uncharacterized protein</fullName>
    </submittedName>
</protein>
<keyword evidence="2" id="KW-1185">Reference proteome</keyword>
<proteinExistence type="predicted"/>
<evidence type="ECO:0000313" key="2">
    <source>
        <dbReference type="Proteomes" id="UP000233551"/>
    </source>
</evidence>
<evidence type="ECO:0000313" key="1">
    <source>
        <dbReference type="EMBL" id="PKI72250.1"/>
    </source>
</evidence>
<accession>A0A2I0KV96</accession>
<comment type="caution">
    <text evidence="1">The sequence shown here is derived from an EMBL/GenBank/DDBJ whole genome shotgun (WGS) entry which is preliminary data.</text>
</comment>
<gene>
    <name evidence="1" type="ORF">CRG98_007324</name>
</gene>
<organism evidence="1 2">
    <name type="scientific">Punica granatum</name>
    <name type="common">Pomegranate</name>
    <dbReference type="NCBI Taxonomy" id="22663"/>
    <lineage>
        <taxon>Eukaryota</taxon>
        <taxon>Viridiplantae</taxon>
        <taxon>Streptophyta</taxon>
        <taxon>Embryophyta</taxon>
        <taxon>Tracheophyta</taxon>
        <taxon>Spermatophyta</taxon>
        <taxon>Magnoliopsida</taxon>
        <taxon>eudicotyledons</taxon>
        <taxon>Gunneridae</taxon>
        <taxon>Pentapetalae</taxon>
        <taxon>rosids</taxon>
        <taxon>malvids</taxon>
        <taxon>Myrtales</taxon>
        <taxon>Lythraceae</taxon>
        <taxon>Punica</taxon>
    </lineage>
</organism>
<sequence length="104" mass="11715">MTRSDPTSLNRVTHYGDLGVNFNQGGPSVRRLLKLCWRELQPGMPQFTSLGNVYRGWMMSEVVSVRALNSNAPVFIVDVTRGGRFVQPSPLTVSCRQCQLKWLC</sequence>
<dbReference type="EMBL" id="PGOL01000332">
    <property type="protein sequence ID" value="PKI72250.1"/>
    <property type="molecule type" value="Genomic_DNA"/>
</dbReference>
<name>A0A2I0KV96_PUNGR</name>
<dbReference type="Proteomes" id="UP000233551">
    <property type="component" value="Unassembled WGS sequence"/>
</dbReference>
<dbReference type="AlphaFoldDB" id="A0A2I0KV96"/>